<gene>
    <name evidence="2" type="ORF">SCUCBS95973_002137</name>
</gene>
<evidence type="ECO:0000313" key="2">
    <source>
        <dbReference type="EMBL" id="CAK7214409.1"/>
    </source>
</evidence>
<dbReference type="Gene3D" id="3.60.20.40">
    <property type="match status" value="1"/>
</dbReference>
<dbReference type="InterPro" id="IPR043137">
    <property type="entry name" value="GGT_ssub_C"/>
</dbReference>
<evidence type="ECO:0000313" key="3">
    <source>
        <dbReference type="Proteomes" id="UP001642405"/>
    </source>
</evidence>
<sequence length="680" mass="71624">MDTAATVLENPTALSPPGPPEEPDPFYRFQSRRSVVHSTRGIVACTNPLAGQAGLAILSAGGNAADAAVAASAVLAVVDPPMTGIGGDTFALFFDAREEAGGKVLGLNASGRSPQAATRDAVCASLGLADADEDKKTATTLPHNSVHAVTVPAGAASWVDAVEQFGSGRVTLADVLAPAIRLAEKGFPVSKLSAHYWQAAEEDLRTRTPPTPSISAKTPHHTLLKPDPSSPHGMRAPREGEIIKNPDLAETLRLLAEHGKAGFYKGPVAEAIVAVSQAAGGLLTLEDLAYHASLPPDIHEALSMPLGGIQAAVTPEKEEPLASARPLRLWEHPPNGQGIVALLAMGILEELERTSKIRPLRTMEHNSAEYLHAVVSALRLAFADAGWFVADPENKKEEEEIRPFDPKSLLQPAYLATRAALFDTKRASRSPPVHGSPEESVLDTIDCLVASKADKTSPQVTTSDTVYLAVTDEEGNGCSFVNSMSDLFGSCLVVPGCGFALPNRGHMFRLGPANHPNIFAGGKRAYNTIIPAIVTADAGDENGGGHTLDTVFGVMGGYMQPQGHVQVLLNMHAFGMDPQTALDAPRVCVAPNYFWTPDRAAAASPPGEVPGQVYVEEGLPDGVVNELRALGYVVVVVRRFARSLFGRGQVVRATRDPVTGERVYLAGSDGRGDGHAVPLI</sequence>
<dbReference type="PANTHER" id="PTHR43881">
    <property type="entry name" value="GAMMA-GLUTAMYLTRANSPEPTIDASE (AFU_ORTHOLOGUE AFUA_4G13580)"/>
    <property type="match status" value="1"/>
</dbReference>
<comment type="caution">
    <text evidence="2">The sequence shown here is derived from an EMBL/GenBank/DDBJ whole genome shotgun (WGS) entry which is preliminary data.</text>
</comment>
<keyword evidence="3" id="KW-1185">Reference proteome</keyword>
<accession>A0ABP0B4Z9</accession>
<evidence type="ECO:0008006" key="4">
    <source>
        <dbReference type="Google" id="ProtNLM"/>
    </source>
</evidence>
<proteinExistence type="predicted"/>
<reference evidence="2 3" key="1">
    <citation type="submission" date="2024-01" db="EMBL/GenBank/DDBJ databases">
        <authorList>
            <person name="Allen C."/>
            <person name="Tagirdzhanova G."/>
        </authorList>
    </citation>
    <scope>NUCLEOTIDE SEQUENCE [LARGE SCALE GENOMIC DNA]</scope>
</reference>
<dbReference type="Proteomes" id="UP001642405">
    <property type="component" value="Unassembled WGS sequence"/>
</dbReference>
<feature type="region of interest" description="Disordered" evidence="1">
    <location>
        <begin position="1"/>
        <end position="22"/>
    </location>
</feature>
<organism evidence="2 3">
    <name type="scientific">Sporothrix curviconia</name>
    <dbReference type="NCBI Taxonomy" id="1260050"/>
    <lineage>
        <taxon>Eukaryota</taxon>
        <taxon>Fungi</taxon>
        <taxon>Dikarya</taxon>
        <taxon>Ascomycota</taxon>
        <taxon>Pezizomycotina</taxon>
        <taxon>Sordariomycetes</taxon>
        <taxon>Sordariomycetidae</taxon>
        <taxon>Ophiostomatales</taxon>
        <taxon>Ophiostomataceae</taxon>
        <taxon>Sporothrix</taxon>
    </lineage>
</organism>
<dbReference type="SUPFAM" id="SSF56235">
    <property type="entry name" value="N-terminal nucleophile aminohydrolases (Ntn hydrolases)"/>
    <property type="match status" value="1"/>
</dbReference>
<dbReference type="Gene3D" id="1.10.246.130">
    <property type="match status" value="1"/>
</dbReference>
<protein>
    <recommendedName>
        <fullName evidence="4">Gamma-glutamyltranspeptidase</fullName>
    </recommendedName>
</protein>
<evidence type="ECO:0000256" key="1">
    <source>
        <dbReference type="SAM" id="MobiDB-lite"/>
    </source>
</evidence>
<dbReference type="InterPro" id="IPR052896">
    <property type="entry name" value="GGT-like_enzyme"/>
</dbReference>
<dbReference type="InterPro" id="IPR029055">
    <property type="entry name" value="Ntn_hydrolases_N"/>
</dbReference>
<dbReference type="EMBL" id="CAWUHB010000008">
    <property type="protein sequence ID" value="CAK7214409.1"/>
    <property type="molecule type" value="Genomic_DNA"/>
</dbReference>
<dbReference type="PANTHER" id="PTHR43881:SF1">
    <property type="entry name" value="GAMMA-GLUTAMYLTRANSPEPTIDASE (AFU_ORTHOLOGUE AFUA_4G13580)"/>
    <property type="match status" value="1"/>
</dbReference>
<feature type="region of interest" description="Disordered" evidence="1">
    <location>
        <begin position="203"/>
        <end position="234"/>
    </location>
</feature>
<name>A0ABP0B4Z9_9PEZI</name>
<dbReference type="Pfam" id="PF01019">
    <property type="entry name" value="G_glu_transpept"/>
    <property type="match status" value="1"/>
</dbReference>
<dbReference type="InterPro" id="IPR043138">
    <property type="entry name" value="GGT_lsub"/>
</dbReference>
<dbReference type="PRINTS" id="PR01210">
    <property type="entry name" value="GGTRANSPTASE"/>
</dbReference>